<dbReference type="EMBL" id="CAIX01000003">
    <property type="protein sequence ID" value="CCI39734.1"/>
    <property type="molecule type" value="Genomic_DNA"/>
</dbReference>
<evidence type="ECO:0000256" key="2">
    <source>
        <dbReference type="SAM" id="MobiDB-lite"/>
    </source>
</evidence>
<dbReference type="PANTHER" id="PTHR44525:SF1">
    <property type="entry name" value="WD REPEAT-CONTAINING PROTEIN 27"/>
    <property type="match status" value="1"/>
</dbReference>
<dbReference type="InterPro" id="IPR042411">
    <property type="entry name" value="WDR27"/>
</dbReference>
<dbReference type="PROSITE" id="PS50294">
    <property type="entry name" value="WD_REPEATS_REGION"/>
    <property type="match status" value="2"/>
</dbReference>
<dbReference type="STRING" id="65357.A0A024FYS0"/>
<proteinExistence type="predicted"/>
<evidence type="ECO:0000313" key="3">
    <source>
        <dbReference type="EMBL" id="CCI39734.1"/>
    </source>
</evidence>
<feature type="repeat" description="WD" evidence="1">
    <location>
        <begin position="161"/>
        <end position="203"/>
    </location>
</feature>
<sequence>MHAPFPRSSQWRYSAATTAIDMSDCFVAIALKYYDCSVIEIRQLSLSEQRSQDTSVPELSERKNAEETLELHAHTCTISCLRIFKKDCSHYWIASASSDCIALWKVTFNPFQYTQYMLTKPIPPDKPSSVCFDHSGSLTAVAASRLINIYMIKTRDIYVTLEGHSSDVSACEFHPIYSNQIVTASEDRTFKIWDLEACAVVYQSAVLSAFAILSIALNPLNGDASVGFADGSVRIFTYDGRYAKERMTKDIARIIRKQDESNRENQEEEQDTKVKVISSLPSWAQRDKRYRSEGDVHATENNGTVEPSTDANYDIAKLHREEPLIPILRMSYVVLQADSTYQKSEHKLMFNSHEEKQLVPEKHLLLIATSQYLISMNVLSSKVAILMNFQNQYLSFGAISRIKDICWHTFDHPLDVACGTMSAFEPKVTIFSVKPWNQLGTEESENQHDQNLVYSKPHRKSGKTPMSPLDWSSMIPQAQPSVISILNLPPLPAISPDKASTGSVGNKLTTRSLRIRSSGYGAEMPFQLALAKKKRAQVRKKSVSTSKLELMSKEYPVDCEAIQYFQQKHILRDRMLHNGPIHTMDFSSDAKYLATGGGDYIGQICKLPMNKYQGEGNVFLGHNDAVRLVRWSHSNKTLLTISNDKRACLWVISSDLPSLTWNGAFTSMESSARSTVDGLNRPQAVPRPQRDRTAYRQDVVDAQFFYMDKFVLNATGNSIRLYQYTLDTRFADSKRQKSGRKKNASLSEMKNQSRKSKVGHWEFSDFQQVKAVTCINGSLLSHSIVLSGSDRSIRVFDVATEQTARVIMNAHERSIHTLALPRASCYTSHPSNYYDLLLSSSFTSVIHLWDLRTDYCAMQFNQHKNRIHSIGMAFSPCMRYMTTGSEDRKAVTYDLRTGRALHYLSRHTDVVTSVAYNPLHPQLATASYDGTVQFYSDQQGD</sequence>
<evidence type="ECO:0000313" key="4">
    <source>
        <dbReference type="Proteomes" id="UP000053237"/>
    </source>
</evidence>
<reference evidence="3 4" key="1">
    <citation type="submission" date="2012-05" db="EMBL/GenBank/DDBJ databases">
        <title>Recombination and specialization in a pathogen metapopulation.</title>
        <authorList>
            <person name="Gardiner A."/>
            <person name="Kemen E."/>
            <person name="Schultz-Larsen T."/>
            <person name="MacLean D."/>
            <person name="Van Oosterhout C."/>
            <person name="Jones J.D.G."/>
        </authorList>
    </citation>
    <scope>NUCLEOTIDE SEQUENCE [LARGE SCALE GENOMIC DNA]</scope>
    <source>
        <strain evidence="3 4">Ac Nc2</strain>
    </source>
</reference>
<comment type="caution">
    <text evidence="3">The sequence shown here is derived from an EMBL/GenBank/DDBJ whole genome shotgun (WGS) entry which is preliminary data.</text>
</comment>
<dbReference type="InterPro" id="IPR036322">
    <property type="entry name" value="WD40_repeat_dom_sf"/>
</dbReference>
<feature type="repeat" description="WD" evidence="1">
    <location>
        <begin position="904"/>
        <end position="941"/>
    </location>
</feature>
<organism evidence="3 4">
    <name type="scientific">Albugo candida</name>
    <dbReference type="NCBI Taxonomy" id="65357"/>
    <lineage>
        <taxon>Eukaryota</taxon>
        <taxon>Sar</taxon>
        <taxon>Stramenopiles</taxon>
        <taxon>Oomycota</taxon>
        <taxon>Peronosporomycetes</taxon>
        <taxon>Albuginales</taxon>
        <taxon>Albuginaceae</taxon>
        <taxon>Albugo</taxon>
    </lineage>
</organism>
<dbReference type="AlphaFoldDB" id="A0A024FYS0"/>
<dbReference type="SUPFAM" id="SSF50978">
    <property type="entry name" value="WD40 repeat-like"/>
    <property type="match status" value="2"/>
</dbReference>
<dbReference type="Pfam" id="PF00400">
    <property type="entry name" value="WD40"/>
    <property type="match status" value="5"/>
</dbReference>
<dbReference type="Gene3D" id="2.130.10.10">
    <property type="entry name" value="YVTN repeat-like/Quinoprotein amine dehydrogenase"/>
    <property type="match status" value="3"/>
</dbReference>
<feature type="region of interest" description="Disordered" evidence="2">
    <location>
        <begin position="733"/>
        <end position="753"/>
    </location>
</feature>
<dbReference type="Proteomes" id="UP000053237">
    <property type="component" value="Unassembled WGS sequence"/>
</dbReference>
<keyword evidence="1" id="KW-0853">WD repeat</keyword>
<feature type="repeat" description="WD" evidence="1">
    <location>
        <begin position="619"/>
        <end position="650"/>
    </location>
</feature>
<name>A0A024FYS0_9STRA</name>
<dbReference type="InParanoid" id="A0A024FYS0"/>
<dbReference type="OrthoDB" id="20669at2759"/>
<dbReference type="PANTHER" id="PTHR44525">
    <property type="entry name" value="WD REPEAT-CONTAINING PROTEIN 27"/>
    <property type="match status" value="1"/>
</dbReference>
<dbReference type="InterPro" id="IPR001680">
    <property type="entry name" value="WD40_rpt"/>
</dbReference>
<dbReference type="InterPro" id="IPR015943">
    <property type="entry name" value="WD40/YVTN_repeat-like_dom_sf"/>
</dbReference>
<evidence type="ECO:0000256" key="1">
    <source>
        <dbReference type="PROSITE-ProRule" id="PRU00221"/>
    </source>
</evidence>
<protein>
    <submittedName>
        <fullName evidence="3">Uncharacterized protein</fullName>
    </submittedName>
</protein>
<feature type="region of interest" description="Disordered" evidence="2">
    <location>
        <begin position="441"/>
        <end position="466"/>
    </location>
</feature>
<dbReference type="PROSITE" id="PS50082">
    <property type="entry name" value="WD_REPEATS_2"/>
    <property type="match status" value="3"/>
</dbReference>
<accession>A0A024FYS0</accession>
<dbReference type="SMART" id="SM00320">
    <property type="entry name" value="WD40"/>
    <property type="match status" value="8"/>
</dbReference>
<keyword evidence="4" id="KW-1185">Reference proteome</keyword>
<gene>
    <name evidence="3" type="ORF">BN9_005170</name>
</gene>